<evidence type="ECO:0000313" key="2">
    <source>
        <dbReference type="EMBL" id="BCK56288.1"/>
    </source>
</evidence>
<organism evidence="2 3">
    <name type="scientific">Nocardia wallacei</name>
    <dbReference type="NCBI Taxonomy" id="480035"/>
    <lineage>
        <taxon>Bacteria</taxon>
        <taxon>Bacillati</taxon>
        <taxon>Actinomycetota</taxon>
        <taxon>Actinomycetes</taxon>
        <taxon>Mycobacteriales</taxon>
        <taxon>Nocardiaceae</taxon>
        <taxon>Nocardia</taxon>
    </lineage>
</organism>
<dbReference type="GO" id="GO:0008757">
    <property type="term" value="F:S-adenosylmethionine-dependent methyltransferase activity"/>
    <property type="evidence" value="ECO:0007669"/>
    <property type="project" value="InterPro"/>
</dbReference>
<dbReference type="InterPro" id="IPR013216">
    <property type="entry name" value="Methyltransf_11"/>
</dbReference>
<dbReference type="GO" id="GO:0032259">
    <property type="term" value="P:methylation"/>
    <property type="evidence" value="ECO:0007669"/>
    <property type="project" value="UniProtKB-KW"/>
</dbReference>
<dbReference type="KEGG" id="nwl:NWFMUON74_40600"/>
<keyword evidence="2" id="KW-0489">Methyltransferase</keyword>
<dbReference type="InterPro" id="IPR029063">
    <property type="entry name" value="SAM-dependent_MTases_sf"/>
</dbReference>
<dbReference type="SUPFAM" id="SSF53335">
    <property type="entry name" value="S-adenosyl-L-methionine-dependent methyltransferases"/>
    <property type="match status" value="1"/>
</dbReference>
<dbReference type="PANTHER" id="PTHR45036">
    <property type="entry name" value="METHYLTRANSFERASE LIKE 7B"/>
    <property type="match status" value="1"/>
</dbReference>
<dbReference type="Gene3D" id="3.40.50.150">
    <property type="entry name" value="Vaccinia Virus protein VP39"/>
    <property type="match status" value="1"/>
</dbReference>
<evidence type="ECO:0000313" key="3">
    <source>
        <dbReference type="Proteomes" id="UP000516173"/>
    </source>
</evidence>
<dbReference type="PANTHER" id="PTHR45036:SF1">
    <property type="entry name" value="METHYLTRANSFERASE LIKE 7A"/>
    <property type="match status" value="1"/>
</dbReference>
<accession>A0A7G1KM99</accession>
<feature type="domain" description="Methyltransferase type 11" evidence="1">
    <location>
        <begin position="47"/>
        <end position="139"/>
    </location>
</feature>
<proteinExistence type="predicted"/>
<dbReference type="AlphaFoldDB" id="A0A7G1KM99"/>
<keyword evidence="2" id="KW-0808">Transferase</keyword>
<reference evidence="2 3" key="1">
    <citation type="submission" date="2020-08" db="EMBL/GenBank/DDBJ databases">
        <title>Genome Sequencing of Nocardia wallacei strain FMUON74 and assembly.</title>
        <authorList>
            <person name="Toyokawa M."/>
            <person name="Uesaka K."/>
        </authorList>
    </citation>
    <scope>NUCLEOTIDE SEQUENCE [LARGE SCALE GENOMIC DNA]</scope>
    <source>
        <strain evidence="2 3">FMUON74</strain>
    </source>
</reference>
<dbReference type="EMBL" id="AP023396">
    <property type="protein sequence ID" value="BCK56288.1"/>
    <property type="molecule type" value="Genomic_DNA"/>
</dbReference>
<name>A0A7G1KM99_9NOCA</name>
<sequence length="222" mass="23810">MAVMPQQVRRRPVFARVYAGLFEPGPERAGVAEHRGRLLAGLSGRVVEVGAGHGPNFGFYPREVTQVVAVEPEPVLRARAVRAAEAAPVEVIDGAAEQLAFGDGEFDAAVACMTLCSVTDPSVALAEMARVVKPGGRLRFFEHVRPESPRMRRVQRVVDATVWPLLMSGCHTGRDLLSALGAAGFTVTEVDRFRFPDTAFPSPAAEHVLGTAVLTSRGEGLR</sequence>
<dbReference type="InterPro" id="IPR052356">
    <property type="entry name" value="Thiol_S-MT"/>
</dbReference>
<dbReference type="Pfam" id="PF08241">
    <property type="entry name" value="Methyltransf_11"/>
    <property type="match status" value="1"/>
</dbReference>
<dbReference type="CDD" id="cd02440">
    <property type="entry name" value="AdoMet_MTases"/>
    <property type="match status" value="1"/>
</dbReference>
<protein>
    <submittedName>
        <fullName evidence="2">Methyltransferase type 11</fullName>
    </submittedName>
</protein>
<keyword evidence="3" id="KW-1185">Reference proteome</keyword>
<dbReference type="Proteomes" id="UP000516173">
    <property type="component" value="Chromosome"/>
</dbReference>
<gene>
    <name evidence="2" type="ORF">NWFMUON74_40600</name>
</gene>
<evidence type="ECO:0000259" key="1">
    <source>
        <dbReference type="Pfam" id="PF08241"/>
    </source>
</evidence>